<reference evidence="1" key="1">
    <citation type="submission" date="2017-02" db="UniProtKB">
        <authorList>
            <consortium name="WormBaseParasite"/>
        </authorList>
    </citation>
    <scope>IDENTIFICATION</scope>
</reference>
<dbReference type="WBParaSite" id="HNAJ_0001314001-mRNA-1">
    <property type="protein sequence ID" value="HNAJ_0001314001-mRNA-1"/>
    <property type="gene ID" value="HNAJ_0001314001"/>
</dbReference>
<organism evidence="1">
    <name type="scientific">Rodentolepis nana</name>
    <name type="common">Dwarf tapeworm</name>
    <name type="synonym">Hymenolepis nana</name>
    <dbReference type="NCBI Taxonomy" id="102285"/>
    <lineage>
        <taxon>Eukaryota</taxon>
        <taxon>Metazoa</taxon>
        <taxon>Spiralia</taxon>
        <taxon>Lophotrochozoa</taxon>
        <taxon>Platyhelminthes</taxon>
        <taxon>Cestoda</taxon>
        <taxon>Eucestoda</taxon>
        <taxon>Cyclophyllidea</taxon>
        <taxon>Hymenolepididae</taxon>
        <taxon>Rodentolepis</taxon>
    </lineage>
</organism>
<sequence>LIITGYRNTLQLGHLWALDSKYLAANVVPAFLRNVYKHLHVDISGELDG</sequence>
<accession>A0A0R3TZ41</accession>
<protein>
    <submittedName>
        <fullName evidence="1">HNH endonuclease</fullName>
    </submittedName>
</protein>
<dbReference type="AlphaFoldDB" id="A0A0R3TZ41"/>
<evidence type="ECO:0000313" key="1">
    <source>
        <dbReference type="WBParaSite" id="HNAJ_0001314001-mRNA-1"/>
    </source>
</evidence>
<proteinExistence type="predicted"/>
<name>A0A0R3TZ41_RODNA</name>